<dbReference type="Proteomes" id="UP000256964">
    <property type="component" value="Unassembled WGS sequence"/>
</dbReference>
<name>A0A371DBN5_9APHY</name>
<organism evidence="2 3">
    <name type="scientific">Lentinus brumalis</name>
    <dbReference type="NCBI Taxonomy" id="2498619"/>
    <lineage>
        <taxon>Eukaryota</taxon>
        <taxon>Fungi</taxon>
        <taxon>Dikarya</taxon>
        <taxon>Basidiomycota</taxon>
        <taxon>Agaricomycotina</taxon>
        <taxon>Agaricomycetes</taxon>
        <taxon>Polyporales</taxon>
        <taxon>Polyporaceae</taxon>
        <taxon>Lentinus</taxon>
    </lineage>
</organism>
<proteinExistence type="predicted"/>
<gene>
    <name evidence="2" type="ORF">OH76DRAFT_498071</name>
</gene>
<evidence type="ECO:0000313" key="2">
    <source>
        <dbReference type="EMBL" id="RDX49933.1"/>
    </source>
</evidence>
<evidence type="ECO:0000256" key="1">
    <source>
        <dbReference type="SAM" id="MobiDB-lite"/>
    </source>
</evidence>
<dbReference type="EMBL" id="KZ857402">
    <property type="protein sequence ID" value="RDX49933.1"/>
    <property type="molecule type" value="Genomic_DNA"/>
</dbReference>
<feature type="region of interest" description="Disordered" evidence="1">
    <location>
        <begin position="85"/>
        <end position="130"/>
    </location>
</feature>
<sequence>MPTLGEFIMPSPALRLPPPSASRPSWPRILVLHIYMSRPSSTLSFSPPSLPRGKRQLTPAVRRRLGTPNRSSGLRRVASVVAAETASSGARESRPHALRAAPGKAHELSSAPPHHRRQSLLPATKRQRPRTLAPTLSVVMHSMSAASVSQRHVYTCRTYLPLRTCYPRSVAGWELAAMSTAVLARPEPGRSDSEKQRQCSRTGCRELRWASYPVLLACPSHLPLLLAFETFDSVRDIQRHTGRWPSDETTIPHRSF</sequence>
<keyword evidence="3" id="KW-1185">Reference proteome</keyword>
<accession>A0A371DBN5</accession>
<evidence type="ECO:0000313" key="3">
    <source>
        <dbReference type="Proteomes" id="UP000256964"/>
    </source>
</evidence>
<protein>
    <submittedName>
        <fullName evidence="2">Uncharacterized protein</fullName>
    </submittedName>
</protein>
<reference evidence="2 3" key="1">
    <citation type="journal article" date="2018" name="Biotechnol. Biofuels">
        <title>Integrative visual omics of the white-rot fungus Polyporus brumalis exposes the biotechnological potential of its oxidative enzymes for delignifying raw plant biomass.</title>
        <authorList>
            <person name="Miyauchi S."/>
            <person name="Rancon A."/>
            <person name="Drula E."/>
            <person name="Hage H."/>
            <person name="Chaduli D."/>
            <person name="Favel A."/>
            <person name="Grisel S."/>
            <person name="Henrissat B."/>
            <person name="Herpoel-Gimbert I."/>
            <person name="Ruiz-Duenas F.J."/>
            <person name="Chevret D."/>
            <person name="Hainaut M."/>
            <person name="Lin J."/>
            <person name="Wang M."/>
            <person name="Pangilinan J."/>
            <person name="Lipzen A."/>
            <person name="Lesage-Meessen L."/>
            <person name="Navarro D."/>
            <person name="Riley R."/>
            <person name="Grigoriev I.V."/>
            <person name="Zhou S."/>
            <person name="Raouche S."/>
            <person name="Rosso M.N."/>
        </authorList>
    </citation>
    <scope>NUCLEOTIDE SEQUENCE [LARGE SCALE GENOMIC DNA]</scope>
    <source>
        <strain evidence="2 3">BRFM 1820</strain>
    </source>
</reference>
<dbReference type="AlphaFoldDB" id="A0A371DBN5"/>